<organism evidence="1 2">
    <name type="scientific">Actinopolymorpha pittospori</name>
    <dbReference type="NCBI Taxonomy" id="648752"/>
    <lineage>
        <taxon>Bacteria</taxon>
        <taxon>Bacillati</taxon>
        <taxon>Actinomycetota</taxon>
        <taxon>Actinomycetes</taxon>
        <taxon>Propionibacteriales</taxon>
        <taxon>Actinopolymorphaceae</taxon>
        <taxon>Actinopolymorpha</taxon>
    </lineage>
</organism>
<proteinExistence type="predicted"/>
<dbReference type="Proteomes" id="UP000638648">
    <property type="component" value="Unassembled WGS sequence"/>
</dbReference>
<gene>
    <name evidence="1" type="ORF">HEB94_004191</name>
</gene>
<evidence type="ECO:0000313" key="1">
    <source>
        <dbReference type="EMBL" id="MBE1607343.1"/>
    </source>
</evidence>
<sequence>MIDLPNYLSLAGFLLTRYDEDEAMAREAAFRQYTGVDPAEDVDPTTFAAHFTASLALTDINAKRQIVDRYRELVTDPDFGVDPEYRSAFYEYERHVLPSLAAPYADHPEFEAKWRH</sequence>
<dbReference type="RefSeq" id="WP_192751306.1">
    <property type="nucleotide sequence ID" value="NZ_BAABJL010000039.1"/>
</dbReference>
<protein>
    <submittedName>
        <fullName evidence="1">Uncharacterized protein</fullName>
    </submittedName>
</protein>
<dbReference type="InterPro" id="IPR046193">
    <property type="entry name" value="DUF6221"/>
</dbReference>
<accession>A0A927MXY8</accession>
<reference evidence="1" key="1">
    <citation type="submission" date="2020-10" db="EMBL/GenBank/DDBJ databases">
        <title>Sequencing the genomes of 1000 actinobacteria strains.</title>
        <authorList>
            <person name="Klenk H.-P."/>
        </authorList>
    </citation>
    <scope>NUCLEOTIDE SEQUENCE</scope>
    <source>
        <strain evidence="1">DSM 45354</strain>
    </source>
</reference>
<keyword evidence="2" id="KW-1185">Reference proteome</keyword>
<dbReference type="Pfam" id="PF19730">
    <property type="entry name" value="DUF6221"/>
    <property type="match status" value="1"/>
</dbReference>
<comment type="caution">
    <text evidence="1">The sequence shown here is derived from an EMBL/GenBank/DDBJ whole genome shotgun (WGS) entry which is preliminary data.</text>
</comment>
<name>A0A927MXY8_9ACTN</name>
<dbReference type="EMBL" id="JADBEM010000001">
    <property type="protein sequence ID" value="MBE1607343.1"/>
    <property type="molecule type" value="Genomic_DNA"/>
</dbReference>
<dbReference type="AlphaFoldDB" id="A0A927MXY8"/>
<evidence type="ECO:0000313" key="2">
    <source>
        <dbReference type="Proteomes" id="UP000638648"/>
    </source>
</evidence>